<name>A0A8H7CC59_9AGAR</name>
<dbReference type="AlphaFoldDB" id="A0A8H7CC59"/>
<feature type="region of interest" description="Disordered" evidence="1">
    <location>
        <begin position="1"/>
        <end position="66"/>
    </location>
</feature>
<keyword evidence="3" id="KW-1185">Reference proteome</keyword>
<organism evidence="2 3">
    <name type="scientific">Mycena venus</name>
    <dbReference type="NCBI Taxonomy" id="2733690"/>
    <lineage>
        <taxon>Eukaryota</taxon>
        <taxon>Fungi</taxon>
        <taxon>Dikarya</taxon>
        <taxon>Basidiomycota</taxon>
        <taxon>Agaricomycotina</taxon>
        <taxon>Agaricomycetes</taxon>
        <taxon>Agaricomycetidae</taxon>
        <taxon>Agaricales</taxon>
        <taxon>Marasmiineae</taxon>
        <taxon>Mycenaceae</taxon>
        <taxon>Mycena</taxon>
    </lineage>
</organism>
<gene>
    <name evidence="2" type="ORF">MVEN_02454800</name>
</gene>
<dbReference type="EMBL" id="JACAZI010000033">
    <property type="protein sequence ID" value="KAF7330178.1"/>
    <property type="molecule type" value="Genomic_DNA"/>
</dbReference>
<accession>A0A8H7CC59</accession>
<evidence type="ECO:0000313" key="2">
    <source>
        <dbReference type="EMBL" id="KAF7330178.1"/>
    </source>
</evidence>
<sequence length="276" mass="29790">MSHIPLSSRESVGSNSAPLPSPSSLGNSQGSVPGKAPESGAGRGEPAHQHEHEHEYDAHPALRPRSIPAPLAHDLHEANFCAVPSRPQRHARHFLGRQGVGAAQHCKALLPYRGPPGAQRSPRAPAPLEPVMDELFSSLDDVYAEYHDGAPEGRVPVSINGLSAADDPDGHEEKEEEDIIADLDGEVGWRTTYSLEDEYEYTVYPESFFAPTFFSPMATLCPALHLASGESRTRPCPYSFLAERTQALGRYHVQGSRSLPDLAYIARVGGSTCGVI</sequence>
<feature type="compositionally biased region" description="Low complexity" evidence="1">
    <location>
        <begin position="13"/>
        <end position="31"/>
    </location>
</feature>
<evidence type="ECO:0000313" key="3">
    <source>
        <dbReference type="Proteomes" id="UP000620124"/>
    </source>
</evidence>
<proteinExistence type="predicted"/>
<reference evidence="2" key="1">
    <citation type="submission" date="2020-05" db="EMBL/GenBank/DDBJ databases">
        <title>Mycena genomes resolve the evolution of fungal bioluminescence.</title>
        <authorList>
            <person name="Tsai I.J."/>
        </authorList>
    </citation>
    <scope>NUCLEOTIDE SEQUENCE</scope>
    <source>
        <strain evidence="2">CCC161011</strain>
    </source>
</reference>
<comment type="caution">
    <text evidence="2">The sequence shown here is derived from an EMBL/GenBank/DDBJ whole genome shotgun (WGS) entry which is preliminary data.</text>
</comment>
<dbReference type="Proteomes" id="UP000620124">
    <property type="component" value="Unassembled WGS sequence"/>
</dbReference>
<feature type="compositionally biased region" description="Basic and acidic residues" evidence="1">
    <location>
        <begin position="45"/>
        <end position="60"/>
    </location>
</feature>
<protein>
    <submittedName>
        <fullName evidence="2">Uncharacterized protein</fullName>
    </submittedName>
</protein>
<evidence type="ECO:0000256" key="1">
    <source>
        <dbReference type="SAM" id="MobiDB-lite"/>
    </source>
</evidence>
<dbReference type="OrthoDB" id="3061228at2759"/>